<dbReference type="Pfam" id="PF00293">
    <property type="entry name" value="NUDIX"/>
    <property type="match status" value="1"/>
</dbReference>
<dbReference type="CDD" id="cd24158">
    <property type="entry name" value="NUDIX_ADPRase_Rv1700"/>
    <property type="match status" value="1"/>
</dbReference>
<dbReference type="InterPro" id="IPR015797">
    <property type="entry name" value="NUDIX_hydrolase-like_dom_sf"/>
</dbReference>
<sequence length="233" mass="25567">MEFVELAAQELADAVDPRRVLSSERVYEGRIWDVQSEEFELSDGGPRMTRDFITHPGAVTVVALDDQDRMHLIRQYRHPVGMTMWEIPAGILDVAGERPEVTARRELAEEADLEAEDLQILADFDNSPGSSAEAIRVFLARGLSEVPEGERHERSDEESEIVSARVPLDDVVAAVLDGRVTSPNLVVGALAAHAARAAGWSTLRDPSAAWPAHPQLRHSGGVVTRSIVPPDQR</sequence>
<evidence type="ECO:0000313" key="4">
    <source>
        <dbReference type="Proteomes" id="UP000270616"/>
    </source>
</evidence>
<reference evidence="3 4" key="1">
    <citation type="submission" date="2018-10" db="EMBL/GenBank/DDBJ databases">
        <title>Kocuria sp. M5W7-7, whole genome shotgun sequence.</title>
        <authorList>
            <person name="Tuo L."/>
        </authorList>
    </citation>
    <scope>NUCLEOTIDE SEQUENCE [LARGE SCALE GENOMIC DNA]</scope>
    <source>
        <strain evidence="3 4">M5W7-7</strain>
    </source>
</reference>
<organism evidence="3 4">
    <name type="scientific">Kocuria soli</name>
    <dbReference type="NCBI Taxonomy" id="2485125"/>
    <lineage>
        <taxon>Bacteria</taxon>
        <taxon>Bacillati</taxon>
        <taxon>Actinomycetota</taxon>
        <taxon>Actinomycetes</taxon>
        <taxon>Micrococcales</taxon>
        <taxon>Micrococcaceae</taxon>
        <taxon>Kocuria</taxon>
    </lineage>
</organism>
<accession>A0A3N4A5W5</accession>
<dbReference type="GO" id="GO:0006753">
    <property type="term" value="P:nucleoside phosphate metabolic process"/>
    <property type="evidence" value="ECO:0007669"/>
    <property type="project" value="TreeGrafter"/>
</dbReference>
<dbReference type="Gene3D" id="3.90.79.10">
    <property type="entry name" value="Nucleoside Triphosphate Pyrophosphohydrolase"/>
    <property type="match status" value="1"/>
</dbReference>
<dbReference type="GO" id="GO:0005829">
    <property type="term" value="C:cytosol"/>
    <property type="evidence" value="ECO:0007669"/>
    <property type="project" value="TreeGrafter"/>
</dbReference>
<dbReference type="OrthoDB" id="9806150at2"/>
<dbReference type="PANTHER" id="PTHR11839:SF31">
    <property type="entry name" value="ADP-RIBOSE PYROPHOSPHATASE"/>
    <property type="match status" value="1"/>
</dbReference>
<evidence type="ECO:0000256" key="1">
    <source>
        <dbReference type="ARBA" id="ARBA00022801"/>
    </source>
</evidence>
<dbReference type="EMBL" id="RKMF01000004">
    <property type="protein sequence ID" value="ROZ64074.1"/>
    <property type="molecule type" value="Genomic_DNA"/>
</dbReference>
<evidence type="ECO:0000259" key="2">
    <source>
        <dbReference type="PROSITE" id="PS51462"/>
    </source>
</evidence>
<name>A0A3N4A5W5_9MICC</name>
<dbReference type="GO" id="GO:0019693">
    <property type="term" value="P:ribose phosphate metabolic process"/>
    <property type="evidence" value="ECO:0007669"/>
    <property type="project" value="TreeGrafter"/>
</dbReference>
<dbReference type="GO" id="GO:0016787">
    <property type="term" value="F:hydrolase activity"/>
    <property type="evidence" value="ECO:0007669"/>
    <property type="project" value="UniProtKB-KW"/>
</dbReference>
<protein>
    <submittedName>
        <fullName evidence="3">NUDIX hydrolase</fullName>
    </submittedName>
</protein>
<comment type="caution">
    <text evidence="3">The sequence shown here is derived from an EMBL/GenBank/DDBJ whole genome shotgun (WGS) entry which is preliminary data.</text>
</comment>
<proteinExistence type="predicted"/>
<gene>
    <name evidence="3" type="ORF">EDL96_04715</name>
</gene>
<dbReference type="Proteomes" id="UP000270616">
    <property type="component" value="Unassembled WGS sequence"/>
</dbReference>
<feature type="domain" description="Nudix hydrolase" evidence="2">
    <location>
        <begin position="53"/>
        <end position="193"/>
    </location>
</feature>
<dbReference type="SUPFAM" id="SSF55811">
    <property type="entry name" value="Nudix"/>
    <property type="match status" value="1"/>
</dbReference>
<dbReference type="PROSITE" id="PS51462">
    <property type="entry name" value="NUDIX"/>
    <property type="match status" value="1"/>
</dbReference>
<keyword evidence="1 3" id="KW-0378">Hydrolase</keyword>
<dbReference type="PANTHER" id="PTHR11839">
    <property type="entry name" value="UDP/ADP-SUGAR PYROPHOSPHATASE"/>
    <property type="match status" value="1"/>
</dbReference>
<dbReference type="InterPro" id="IPR000086">
    <property type="entry name" value="NUDIX_hydrolase_dom"/>
</dbReference>
<keyword evidence="4" id="KW-1185">Reference proteome</keyword>
<dbReference type="AlphaFoldDB" id="A0A3N4A5W5"/>
<dbReference type="RefSeq" id="WP_123824652.1">
    <property type="nucleotide sequence ID" value="NZ_RKMF01000004.1"/>
</dbReference>
<evidence type="ECO:0000313" key="3">
    <source>
        <dbReference type="EMBL" id="ROZ64074.1"/>
    </source>
</evidence>